<dbReference type="GO" id="GO:0036038">
    <property type="term" value="C:MKS complex"/>
    <property type="evidence" value="ECO:0007669"/>
    <property type="project" value="TreeGrafter"/>
</dbReference>
<keyword evidence="4" id="KW-0206">Cytoskeleton</keyword>
<dbReference type="EMBL" id="CAJHNJ030000032">
    <property type="protein sequence ID" value="CAG9126129.1"/>
    <property type="molecule type" value="Genomic_DNA"/>
</dbReference>
<proteinExistence type="predicted"/>
<keyword evidence="5" id="KW-0966">Cell projection</keyword>
<evidence type="ECO:0000313" key="6">
    <source>
        <dbReference type="EMBL" id="CAG9126129.1"/>
    </source>
</evidence>
<dbReference type="InterPro" id="IPR010796">
    <property type="entry name" value="C2_B9-type_dom"/>
</dbReference>
<evidence type="ECO:0000313" key="7">
    <source>
        <dbReference type="Proteomes" id="UP000653454"/>
    </source>
</evidence>
<evidence type="ECO:0000256" key="2">
    <source>
        <dbReference type="ARBA" id="ARBA00022490"/>
    </source>
</evidence>
<evidence type="ECO:0000256" key="3">
    <source>
        <dbReference type="ARBA" id="ARBA00022794"/>
    </source>
</evidence>
<protein>
    <submittedName>
        <fullName evidence="6">(diamondback moth) hypothetical protein</fullName>
    </submittedName>
</protein>
<keyword evidence="7" id="KW-1185">Reference proteome</keyword>
<evidence type="ECO:0000256" key="5">
    <source>
        <dbReference type="ARBA" id="ARBA00023273"/>
    </source>
</evidence>
<sequence length="360" mass="41169">MSMGRLFRSEDNIAVDGDSWMSMHVVLDNSEYNEDSQLLLKQEAVLLSLHHNTTRNYVIVSPDVNTLEWNPYAVETSTGVRWNYVYALQLEFDKEDDVDDLEILLKKLKKKWNSKNKHILNFTMPSIGKRQYFITLEILSAKDFDADELYVEFFIKYPDGVTSSDVHHGRTHVTTSMRSEDEPRQAHFAQTVDLQVEADDDQEPAPIKLFFEVISTDWWGRHRTEGYAYLPLPLDPGHRTRVLTCVRPEEKNKVEAESRRFFVGGCHLLKDLDVLTKPRMQNTDFYYASSGTLHLRWSTLAQSTIACPRPPAQPSVSSASAVLQGAEAVLKQYRKARARLAAATRDLKCHDGGGDSWNNN</sequence>
<dbReference type="PANTHER" id="PTHR12968:SF4">
    <property type="entry name" value="TECTONIC-LIKE COMPLEX MEMBER MKS1"/>
    <property type="match status" value="1"/>
</dbReference>
<dbReference type="Pfam" id="PF07162">
    <property type="entry name" value="B9-C2"/>
    <property type="match status" value="1"/>
</dbReference>
<name>A0A8S4FFG5_PLUXY</name>
<comment type="caution">
    <text evidence="6">The sequence shown here is derived from an EMBL/GenBank/DDBJ whole genome shotgun (WGS) entry which is preliminary data.</text>
</comment>
<keyword evidence="3" id="KW-0970">Cilium biogenesis/degradation</keyword>
<dbReference type="GO" id="GO:0060271">
    <property type="term" value="P:cilium assembly"/>
    <property type="evidence" value="ECO:0007669"/>
    <property type="project" value="TreeGrafter"/>
</dbReference>
<accession>A0A8S4FFG5</accession>
<keyword evidence="2" id="KW-0963">Cytoplasm</keyword>
<evidence type="ECO:0000256" key="1">
    <source>
        <dbReference type="ARBA" id="ARBA00004120"/>
    </source>
</evidence>
<dbReference type="PANTHER" id="PTHR12968">
    <property type="entry name" value="B9 DOMAIN-CONTAINING"/>
    <property type="match status" value="1"/>
</dbReference>
<dbReference type="Proteomes" id="UP000653454">
    <property type="component" value="Unassembled WGS sequence"/>
</dbReference>
<evidence type="ECO:0000256" key="4">
    <source>
        <dbReference type="ARBA" id="ARBA00023212"/>
    </source>
</evidence>
<reference evidence="6" key="1">
    <citation type="submission" date="2020-11" db="EMBL/GenBank/DDBJ databases">
        <authorList>
            <person name="Whiteford S."/>
        </authorList>
    </citation>
    <scope>NUCLEOTIDE SEQUENCE</scope>
</reference>
<gene>
    <name evidence="6" type="ORF">PLXY2_LOCUS8551</name>
</gene>
<comment type="subcellular location">
    <subcellularLocation>
        <location evidence="1">Cytoplasm</location>
        <location evidence="1">Cytoskeleton</location>
        <location evidence="1">Cilium basal body</location>
    </subcellularLocation>
</comment>
<dbReference type="AlphaFoldDB" id="A0A8S4FFG5"/>
<dbReference type="PROSITE" id="PS51381">
    <property type="entry name" value="C2_B9"/>
    <property type="match status" value="1"/>
</dbReference>
<organism evidence="6 7">
    <name type="scientific">Plutella xylostella</name>
    <name type="common">Diamondback moth</name>
    <name type="synonym">Plutella maculipennis</name>
    <dbReference type="NCBI Taxonomy" id="51655"/>
    <lineage>
        <taxon>Eukaryota</taxon>
        <taxon>Metazoa</taxon>
        <taxon>Ecdysozoa</taxon>
        <taxon>Arthropoda</taxon>
        <taxon>Hexapoda</taxon>
        <taxon>Insecta</taxon>
        <taxon>Pterygota</taxon>
        <taxon>Neoptera</taxon>
        <taxon>Endopterygota</taxon>
        <taxon>Lepidoptera</taxon>
        <taxon>Glossata</taxon>
        <taxon>Ditrysia</taxon>
        <taxon>Yponomeutoidea</taxon>
        <taxon>Plutellidae</taxon>
        <taxon>Plutella</taxon>
    </lineage>
</organism>